<reference evidence="20" key="1">
    <citation type="submission" date="2010-08" db="EMBL/GenBank/DDBJ databases">
        <authorList>
            <consortium name="Caenorhabditis japonica Sequencing Consortium"/>
            <person name="Wilson R.K."/>
        </authorList>
    </citation>
    <scope>NUCLEOTIDE SEQUENCE [LARGE SCALE GENOMIC DNA]</scope>
    <source>
        <strain evidence="20">DF5081</strain>
    </source>
</reference>
<dbReference type="EnsemblMetazoa" id="CJA05639.1">
    <property type="protein sequence ID" value="CJA05639.1"/>
    <property type="gene ID" value="WBGene00124843"/>
</dbReference>
<feature type="transmembrane region" description="Helical" evidence="17">
    <location>
        <begin position="108"/>
        <end position="128"/>
    </location>
</feature>
<evidence type="ECO:0000259" key="18">
    <source>
        <dbReference type="Pfam" id="PF02544"/>
    </source>
</evidence>
<accession>A0A8R1DMJ5</accession>
<protein>
    <recommendedName>
        <fullName evidence="17">3-oxo-5alpha-steroid 4-dehydrogenase (NADP(+))</fullName>
        <ecNumber evidence="17">1.3.1.22</ecNumber>
    </recommendedName>
</protein>
<feature type="domain" description="3-oxo-5-alpha-steroid 4-dehydrogenase C-terminal" evidence="18">
    <location>
        <begin position="106"/>
        <end position="263"/>
    </location>
</feature>
<keyword evidence="5" id="KW-0221">Differentiation</keyword>
<evidence type="ECO:0000256" key="17">
    <source>
        <dbReference type="PIRNR" id="PIRNR015596"/>
    </source>
</evidence>
<comment type="catalytic activity">
    <reaction evidence="14">
        <text>5alpha-pregnane-3,20-dione + NADP(+) = progesterone + NADPH + H(+)</text>
        <dbReference type="Rhea" id="RHEA:21952"/>
        <dbReference type="ChEBI" id="CHEBI:15378"/>
        <dbReference type="ChEBI" id="CHEBI:17026"/>
        <dbReference type="ChEBI" id="CHEBI:28952"/>
        <dbReference type="ChEBI" id="CHEBI:57783"/>
        <dbReference type="ChEBI" id="CHEBI:58349"/>
        <dbReference type="EC" id="1.3.1.22"/>
    </reaction>
    <physiologicalReaction direction="right-to-left" evidence="14">
        <dbReference type="Rhea" id="RHEA:21954"/>
    </physiologicalReaction>
</comment>
<evidence type="ECO:0000256" key="6">
    <source>
        <dbReference type="ARBA" id="ARBA00022824"/>
    </source>
</evidence>
<dbReference type="GO" id="GO:0006702">
    <property type="term" value="P:androgen biosynthetic process"/>
    <property type="evidence" value="ECO:0007669"/>
    <property type="project" value="UniProtKB-ARBA"/>
</dbReference>
<keyword evidence="4 17" id="KW-0812">Transmembrane</keyword>
<dbReference type="FunFam" id="1.20.120.1630:FF:000014">
    <property type="entry name" value="Steroid 5-alpha reductase, putative"/>
    <property type="match status" value="1"/>
</dbReference>
<organism evidence="19 20">
    <name type="scientific">Caenorhabditis japonica</name>
    <dbReference type="NCBI Taxonomy" id="281687"/>
    <lineage>
        <taxon>Eukaryota</taxon>
        <taxon>Metazoa</taxon>
        <taxon>Ecdysozoa</taxon>
        <taxon>Nematoda</taxon>
        <taxon>Chromadorea</taxon>
        <taxon>Rhabditida</taxon>
        <taxon>Rhabditina</taxon>
        <taxon>Rhabditomorpha</taxon>
        <taxon>Rhabditoidea</taxon>
        <taxon>Rhabditidae</taxon>
        <taxon>Peloderinae</taxon>
        <taxon>Caenorhabditis</taxon>
    </lineage>
</organism>
<dbReference type="PIRSF" id="PIRSF015596">
    <property type="entry name" value="5_alpha-SR2"/>
    <property type="match status" value="1"/>
</dbReference>
<evidence type="ECO:0000256" key="3">
    <source>
        <dbReference type="ARBA" id="ARBA00007742"/>
    </source>
</evidence>
<keyword evidence="12 17" id="KW-0472">Membrane</keyword>
<dbReference type="GO" id="GO:0030154">
    <property type="term" value="P:cell differentiation"/>
    <property type="evidence" value="ECO:0007669"/>
    <property type="project" value="UniProtKB-KW"/>
</dbReference>
<dbReference type="GO" id="GO:0005789">
    <property type="term" value="C:endoplasmic reticulum membrane"/>
    <property type="evidence" value="ECO:0007669"/>
    <property type="project" value="UniProtKB-SubCell"/>
</dbReference>
<dbReference type="PANTHER" id="PTHR10556">
    <property type="entry name" value="3-OXO-5-ALPHA-STEROID 4-DEHYDROGENASE"/>
    <property type="match status" value="1"/>
</dbReference>
<evidence type="ECO:0000256" key="2">
    <source>
        <dbReference type="ARBA" id="ARBA00004477"/>
    </source>
</evidence>
<evidence type="ECO:0000256" key="14">
    <source>
        <dbReference type="ARBA" id="ARBA00048292"/>
    </source>
</evidence>
<comment type="catalytic activity">
    <reaction evidence="16">
        <text>17beta-hydroxy-5alpha-androstan-3-one + NADP(+) = testosterone + NADPH + H(+)</text>
        <dbReference type="Rhea" id="RHEA:50820"/>
        <dbReference type="ChEBI" id="CHEBI:15378"/>
        <dbReference type="ChEBI" id="CHEBI:16330"/>
        <dbReference type="ChEBI" id="CHEBI:17347"/>
        <dbReference type="ChEBI" id="CHEBI:57783"/>
        <dbReference type="ChEBI" id="CHEBI:58349"/>
        <dbReference type="EC" id="1.3.1.22"/>
    </reaction>
    <physiologicalReaction direction="right-to-left" evidence="16">
        <dbReference type="Rhea" id="RHEA:50822"/>
    </physiologicalReaction>
</comment>
<evidence type="ECO:0000256" key="9">
    <source>
        <dbReference type="ARBA" id="ARBA00022989"/>
    </source>
</evidence>
<keyword evidence="8" id="KW-0521">NADP</keyword>
<proteinExistence type="inferred from homology"/>
<evidence type="ECO:0000256" key="13">
    <source>
        <dbReference type="ARBA" id="ARBA00037789"/>
    </source>
</evidence>
<dbReference type="Proteomes" id="UP000005237">
    <property type="component" value="Unassembled WGS sequence"/>
</dbReference>
<evidence type="ECO:0000256" key="10">
    <source>
        <dbReference type="ARBA" id="ARBA00023002"/>
    </source>
</evidence>
<keyword evidence="7" id="KW-0492">Microsome</keyword>
<comment type="function">
    <text evidence="13">Converts testosterone into 5-alpha-dihydrotestosterone and progesterone or corticosterone into their corresponding 5-alpha-3-oxosteroids. It plays a central role in sexual differentiation and androgen physiology.</text>
</comment>
<feature type="transmembrane region" description="Helical" evidence="17">
    <location>
        <begin position="155"/>
        <end position="173"/>
    </location>
</feature>
<keyword evidence="20" id="KW-1185">Reference proteome</keyword>
<evidence type="ECO:0000313" key="20">
    <source>
        <dbReference type="Proteomes" id="UP000005237"/>
    </source>
</evidence>
<feature type="transmembrane region" description="Helical" evidence="17">
    <location>
        <begin position="12"/>
        <end position="32"/>
    </location>
</feature>
<dbReference type="InterPro" id="IPR001104">
    <property type="entry name" value="3-oxo-5_a-steroid_4-DH_C"/>
</dbReference>
<keyword evidence="10" id="KW-0560">Oxidoreductase</keyword>
<evidence type="ECO:0000256" key="7">
    <source>
        <dbReference type="ARBA" id="ARBA00022848"/>
    </source>
</evidence>
<evidence type="ECO:0000256" key="5">
    <source>
        <dbReference type="ARBA" id="ARBA00022782"/>
    </source>
</evidence>
<comment type="catalytic activity">
    <reaction evidence="17">
        <text>a 3-oxo-5alpha-steroid + NADP(+) = a 3-oxo-Delta(4)-steroid + NADPH + H(+)</text>
        <dbReference type="Rhea" id="RHEA:54384"/>
        <dbReference type="ChEBI" id="CHEBI:13601"/>
        <dbReference type="ChEBI" id="CHEBI:15378"/>
        <dbReference type="ChEBI" id="CHEBI:47909"/>
        <dbReference type="ChEBI" id="CHEBI:57783"/>
        <dbReference type="ChEBI" id="CHEBI:58349"/>
        <dbReference type="EC" id="1.3.1.22"/>
    </reaction>
</comment>
<keyword evidence="9 17" id="KW-1133">Transmembrane helix</keyword>
<evidence type="ECO:0000256" key="1">
    <source>
        <dbReference type="ARBA" id="ARBA00004154"/>
    </source>
</evidence>
<evidence type="ECO:0000256" key="8">
    <source>
        <dbReference type="ARBA" id="ARBA00022857"/>
    </source>
</evidence>
<evidence type="ECO:0000256" key="4">
    <source>
        <dbReference type="ARBA" id="ARBA00022692"/>
    </source>
</evidence>
<evidence type="ECO:0000313" key="19">
    <source>
        <dbReference type="EnsemblMetazoa" id="CJA05639.1"/>
    </source>
</evidence>
<dbReference type="InterPro" id="IPR016636">
    <property type="entry name" value="3-oxo-5-alpha-steroid_4-DH"/>
</dbReference>
<dbReference type="AlphaFoldDB" id="A0A8R1DMJ5"/>
<dbReference type="GO" id="GO:0047751">
    <property type="term" value="F:3-oxo-5-alpha-steroid 4-dehydrogenase (NADP+) activity"/>
    <property type="evidence" value="ECO:0007669"/>
    <property type="project" value="UniProtKB-EC"/>
</dbReference>
<sequence>MDWHDLQSEEKILDLSWLMIFVGIVVYCLLKLGINAGYGRYTNTARFGLSPGIAWFIQEAPSFFIPFICIFRSKTNSGLFLNVLFCIHYFNRALIFPFRIRSKTVSPLYIMLSAIFFCCYNGFIQGTWNALYQPEEDYWFFYIIVKFYYNLFERNYIFCSAVFFIGMFINHRADDILLNLRRPGETGYKIPRGFLYEYISCPNYYGEIVEWIGYAIAARSVPAVAFAIFTFCNIGPRAFSHHAWYLEKFPEYPKDRKALIPFVC</sequence>
<keyword evidence="6" id="KW-0256">Endoplasmic reticulum</keyword>
<comment type="similarity">
    <text evidence="3 17">Belongs to the steroid 5-alpha reductase family.</text>
</comment>
<evidence type="ECO:0000256" key="16">
    <source>
        <dbReference type="ARBA" id="ARBA00049397"/>
    </source>
</evidence>
<reference evidence="19" key="2">
    <citation type="submission" date="2022-06" db="UniProtKB">
        <authorList>
            <consortium name="EnsemblMetazoa"/>
        </authorList>
    </citation>
    <scope>IDENTIFICATION</scope>
    <source>
        <strain evidence="19">DF5081</strain>
    </source>
</reference>
<name>A0A8R1DMJ5_CAEJA</name>
<comment type="catalytic activity">
    <reaction evidence="15">
        <text>androst-4-ene-3,17-dione + NADPH + H(+) = 5alpha-androstan-3,17-dione + NADP(+)</text>
        <dbReference type="Rhea" id="RHEA:50816"/>
        <dbReference type="ChEBI" id="CHEBI:15378"/>
        <dbReference type="ChEBI" id="CHEBI:15994"/>
        <dbReference type="ChEBI" id="CHEBI:16422"/>
        <dbReference type="ChEBI" id="CHEBI:57783"/>
        <dbReference type="ChEBI" id="CHEBI:58349"/>
    </reaction>
    <physiologicalReaction direction="left-to-right" evidence="15">
        <dbReference type="Rhea" id="RHEA:50817"/>
    </physiologicalReaction>
</comment>
<dbReference type="InterPro" id="IPR039357">
    <property type="entry name" value="SRD5A/TECR"/>
</dbReference>
<comment type="subcellular location">
    <subcellularLocation>
        <location evidence="2">Endoplasmic reticulum membrane</location>
        <topology evidence="2">Multi-pass membrane protein</topology>
    </subcellularLocation>
    <subcellularLocation>
        <location evidence="1">Microsome membrane</location>
        <topology evidence="1">Multi-pass membrane protein</topology>
    </subcellularLocation>
</comment>
<dbReference type="Pfam" id="PF02544">
    <property type="entry name" value="Steroid_dh"/>
    <property type="match status" value="1"/>
</dbReference>
<dbReference type="Gene3D" id="1.20.120.1630">
    <property type="match status" value="1"/>
</dbReference>
<dbReference type="PROSITE" id="PS50244">
    <property type="entry name" value="S5A_REDUCTASE"/>
    <property type="match status" value="1"/>
</dbReference>
<dbReference type="PANTHER" id="PTHR10556:SF57">
    <property type="entry name" value="3-OXO-5-ALPHA-STEROID 4-DEHYDROGENASE 1"/>
    <property type="match status" value="1"/>
</dbReference>
<evidence type="ECO:0000256" key="12">
    <source>
        <dbReference type="ARBA" id="ARBA00023136"/>
    </source>
</evidence>
<dbReference type="EC" id="1.3.1.22" evidence="17"/>
<evidence type="ECO:0000256" key="11">
    <source>
        <dbReference type="ARBA" id="ARBA00023098"/>
    </source>
</evidence>
<keyword evidence="11" id="KW-0443">Lipid metabolism</keyword>
<feature type="transmembrane region" description="Helical" evidence="17">
    <location>
        <begin position="79"/>
        <end position="96"/>
    </location>
</feature>
<evidence type="ECO:0000256" key="15">
    <source>
        <dbReference type="ARBA" id="ARBA00049166"/>
    </source>
</evidence>